<dbReference type="AlphaFoldDB" id="A0A0J6T4N3"/>
<dbReference type="Pfam" id="PF06996">
    <property type="entry name" value="T6SS_TssG"/>
    <property type="match status" value="1"/>
</dbReference>
<comment type="caution">
    <text evidence="1">The sequence shown here is derived from an EMBL/GenBank/DDBJ whole genome shotgun (WGS) entry which is preliminary data.</text>
</comment>
<keyword evidence="2" id="KW-1185">Reference proteome</keyword>
<protein>
    <recommendedName>
        <fullName evidence="3">Type VI secretion protein</fullName>
    </recommendedName>
</protein>
<evidence type="ECO:0008006" key="3">
    <source>
        <dbReference type="Google" id="ProtNLM"/>
    </source>
</evidence>
<name>A0A0J6T4N3_9HYPH</name>
<dbReference type="PATRIC" id="fig|298794.3.peg.5544"/>
<organism evidence="1 2">
    <name type="scientific">Methylobacterium variabile</name>
    <dbReference type="NCBI Taxonomy" id="298794"/>
    <lineage>
        <taxon>Bacteria</taxon>
        <taxon>Pseudomonadati</taxon>
        <taxon>Pseudomonadota</taxon>
        <taxon>Alphaproteobacteria</taxon>
        <taxon>Hyphomicrobiales</taxon>
        <taxon>Methylobacteriaceae</taxon>
        <taxon>Methylobacterium</taxon>
    </lineage>
</organism>
<proteinExistence type="predicted"/>
<reference evidence="1 2" key="1">
    <citation type="submission" date="2015-03" db="EMBL/GenBank/DDBJ databases">
        <title>Genome sequencing of Methylobacterium variabile DSM 16961.</title>
        <authorList>
            <person name="Chaudhry V."/>
            <person name="Patil P.B."/>
        </authorList>
    </citation>
    <scope>NUCLEOTIDE SEQUENCE [LARGE SCALE GENOMIC DNA]</scope>
    <source>
        <strain evidence="1 2">DSM 16961</strain>
    </source>
</reference>
<evidence type="ECO:0000313" key="2">
    <source>
        <dbReference type="Proteomes" id="UP000035955"/>
    </source>
</evidence>
<dbReference type="NCBIfam" id="TIGR03347">
    <property type="entry name" value="VI_chp_1"/>
    <property type="match status" value="1"/>
</dbReference>
<accession>A0A0J6T4N3</accession>
<dbReference type="EMBL" id="LABY01000040">
    <property type="protein sequence ID" value="KMO40904.1"/>
    <property type="molecule type" value="Genomic_DNA"/>
</dbReference>
<evidence type="ECO:0000313" key="1">
    <source>
        <dbReference type="EMBL" id="KMO40904.1"/>
    </source>
</evidence>
<dbReference type="Proteomes" id="UP000035955">
    <property type="component" value="Unassembled WGS sequence"/>
</dbReference>
<dbReference type="PANTHER" id="PTHR35564">
    <property type="match status" value="1"/>
</dbReference>
<sequence length="329" mass="34573">MLANPSRFSFDAAVAVMMRASGRGDPGAAIRFEAALGLAYVPGDVTSVRPERNGPFVARTGILGLTGPGGALPRPYTEMANGQARQRSAAFSRFLDLVAQRPLAQFAQAGLKYRPHRAADAAAADRESPDDPAAAPCDGMREALLALTGYADPGLVARLASDSDPVLYYSGLFAARPRSAGRLSAILTEWLGRPVAAEQFVGAWVEIGREQMTMLPRAGVGQFNRLGVDATAGARAWDIGSRILLRVGPLDEAQFRQLLPGSALLTRLCALVRAYLGAEAAVIVNPVLAADAVPPPALDAAALCLLGWTTWLPVGGGRTSDAAEARFRL</sequence>
<dbReference type="PANTHER" id="PTHR35564:SF4">
    <property type="entry name" value="CYTOPLASMIC PROTEIN"/>
    <property type="match status" value="1"/>
</dbReference>
<gene>
    <name evidence="1" type="ORF">VQ02_06740</name>
</gene>
<dbReference type="InterPro" id="IPR010732">
    <property type="entry name" value="T6SS_TssG-like"/>
</dbReference>